<dbReference type="EMBL" id="JABBGF010000001">
    <property type="protein sequence ID" value="NML55997.1"/>
    <property type="molecule type" value="Genomic_DNA"/>
</dbReference>
<dbReference type="InterPro" id="IPR006633">
    <property type="entry name" value="Carb-bd_sugar_hydrolysis-dom"/>
</dbReference>
<keyword evidence="2" id="KW-0677">Repeat</keyword>
<dbReference type="Pfam" id="PF05048">
    <property type="entry name" value="NosD"/>
    <property type="match status" value="1"/>
</dbReference>
<evidence type="ECO:0000313" key="7">
    <source>
        <dbReference type="Proteomes" id="UP000552615"/>
    </source>
</evidence>
<dbReference type="RefSeq" id="WP_169229424.1">
    <property type="nucleotide sequence ID" value="NZ_JABBGF010000001.1"/>
</dbReference>
<proteinExistence type="predicted"/>
<dbReference type="InterPro" id="IPR051550">
    <property type="entry name" value="SCF-Subunits/Alg-Epimerases"/>
</dbReference>
<evidence type="ECO:0000313" key="6">
    <source>
        <dbReference type="EMBL" id="NML55997.1"/>
    </source>
</evidence>
<dbReference type="InterPro" id="IPR039448">
    <property type="entry name" value="Beta_helix"/>
</dbReference>
<name>A0A7Y0A3K3_9FLAO</name>
<dbReference type="AlphaFoldDB" id="A0A7Y0A3K3"/>
<dbReference type="SUPFAM" id="SSF51126">
    <property type="entry name" value="Pectin lyase-like"/>
    <property type="match status" value="2"/>
</dbReference>
<evidence type="ECO:0000259" key="5">
    <source>
        <dbReference type="SMART" id="SM00722"/>
    </source>
</evidence>
<accession>A0A7Y0A3K3</accession>
<dbReference type="SMART" id="SM00722">
    <property type="entry name" value="CASH"/>
    <property type="match status" value="1"/>
</dbReference>
<dbReference type="Pfam" id="PF13229">
    <property type="entry name" value="Beta_helix"/>
    <property type="match status" value="1"/>
</dbReference>
<organism evidence="6 7">
    <name type="scientific">Chryseobacterium cheonjiense</name>
    <dbReference type="NCBI Taxonomy" id="2728845"/>
    <lineage>
        <taxon>Bacteria</taxon>
        <taxon>Pseudomonadati</taxon>
        <taxon>Bacteroidota</taxon>
        <taxon>Flavobacteriia</taxon>
        <taxon>Flavobacteriales</taxon>
        <taxon>Weeksellaceae</taxon>
        <taxon>Chryseobacterium group</taxon>
        <taxon>Chryseobacterium</taxon>
    </lineage>
</organism>
<dbReference type="InterPro" id="IPR012334">
    <property type="entry name" value="Pectin_lyas_fold"/>
</dbReference>
<feature type="domain" description="Carbohydrate-binding/sugar hydrolysis" evidence="5">
    <location>
        <begin position="186"/>
        <end position="328"/>
    </location>
</feature>
<feature type="chain" id="PRO_5031380458" evidence="4">
    <location>
        <begin position="21"/>
        <end position="462"/>
    </location>
</feature>
<dbReference type="SMART" id="SM00710">
    <property type="entry name" value="PbH1"/>
    <property type="match status" value="11"/>
</dbReference>
<reference evidence="6 7" key="1">
    <citation type="submission" date="2020-04" db="EMBL/GenBank/DDBJ databases">
        <title>Chryseobacterium sp. RJ-7-14 sp. nov., isolated from Jeju soil.</title>
        <authorList>
            <person name="Dahal R.H."/>
            <person name="Chaudhary D.K."/>
        </authorList>
    </citation>
    <scope>NUCLEOTIDE SEQUENCE [LARGE SCALE GENOMIC DNA]</scope>
    <source>
        <strain evidence="6 7">RJ-7-14</strain>
    </source>
</reference>
<feature type="signal peptide" evidence="4">
    <location>
        <begin position="1"/>
        <end position="20"/>
    </location>
</feature>
<evidence type="ECO:0000256" key="4">
    <source>
        <dbReference type="SAM" id="SignalP"/>
    </source>
</evidence>
<gene>
    <name evidence="6" type="ORF">HHL20_01430</name>
</gene>
<evidence type="ECO:0000256" key="2">
    <source>
        <dbReference type="ARBA" id="ARBA00022737"/>
    </source>
</evidence>
<keyword evidence="7" id="KW-1185">Reference proteome</keyword>
<dbReference type="Gene3D" id="2.160.20.10">
    <property type="entry name" value="Single-stranded right-handed beta-helix, Pectin lyase-like"/>
    <property type="match status" value="2"/>
</dbReference>
<dbReference type="PANTHER" id="PTHR22990:SF15">
    <property type="entry name" value="F-BOX ONLY PROTEIN 10"/>
    <property type="match status" value="1"/>
</dbReference>
<dbReference type="InterPro" id="IPR006626">
    <property type="entry name" value="PbH1"/>
</dbReference>
<dbReference type="NCBIfam" id="TIGR03804">
    <property type="entry name" value="para_beta_helix"/>
    <property type="match status" value="2"/>
</dbReference>
<keyword evidence="3" id="KW-0833">Ubl conjugation pathway</keyword>
<sequence length="462" mass="51134">MFKKIICTLLIFLISESILAAGFDDDTKYLQTLLYGKNRVEFPSDKIYTIKGTLYLKDNQTIIGNGTTIIQSLPESPIFDCAEKENISITGIILKGYGNDYIPTSSSLAVGIYCLGTKNLTIKKNNFFNFSYSPISGLRNVKNILFENNYCEGPGLNNAENYQKDMTGVALGGEEIKIINNRITNSSQGIIIAEGSNKVILKNNQIFNLPLEHGIYIDTSCSNITIENNRITNVKGSGIKIQNRNKIIGFGISKNIIIKNNSVSDTELGDGILVTNTEGSEVYAENVLIESNTIKNTGQDGINMRVSKNSKVSGNKIQNTKRAGIYLKDNHNLTIYQNRIEDTKQNGIFDEGSGKNINIDNNIIINTGIEGIDKNGLSSGIFIQNGENRSITNNYVQGNPKYTQYALYIPYGNQNTMILKNNKFIGARDSGARFSEKKTKFKEFTGNQFDSKLSGSKNLNQP</sequence>
<dbReference type="InterPro" id="IPR011050">
    <property type="entry name" value="Pectin_lyase_fold/virulence"/>
</dbReference>
<protein>
    <submittedName>
        <fullName evidence="6">Right-handed parallel beta-helix repeat-containing protein</fullName>
    </submittedName>
</protein>
<comment type="caution">
    <text evidence="6">The sequence shown here is derived from an EMBL/GenBank/DDBJ whole genome shotgun (WGS) entry which is preliminary data.</text>
</comment>
<evidence type="ECO:0000256" key="1">
    <source>
        <dbReference type="ARBA" id="ARBA00004906"/>
    </source>
</evidence>
<dbReference type="PANTHER" id="PTHR22990">
    <property type="entry name" value="F-BOX ONLY PROTEIN"/>
    <property type="match status" value="1"/>
</dbReference>
<comment type="pathway">
    <text evidence="1">Protein modification; protein ubiquitination.</text>
</comment>
<dbReference type="InterPro" id="IPR022441">
    <property type="entry name" value="Para_beta_helix_rpt-2"/>
</dbReference>
<dbReference type="InterPro" id="IPR007742">
    <property type="entry name" value="NosD_dom"/>
</dbReference>
<dbReference type="Proteomes" id="UP000552615">
    <property type="component" value="Unassembled WGS sequence"/>
</dbReference>
<keyword evidence="4" id="KW-0732">Signal</keyword>
<evidence type="ECO:0000256" key="3">
    <source>
        <dbReference type="ARBA" id="ARBA00022786"/>
    </source>
</evidence>